<comment type="caution">
    <text evidence="2">The sequence shown here is derived from an EMBL/GenBank/DDBJ whole genome shotgun (WGS) entry which is preliminary data.</text>
</comment>
<proteinExistence type="predicted"/>
<organism evidence="2 3">
    <name type="scientific">Candidatus Megaera venefica</name>
    <dbReference type="NCBI Taxonomy" id="2055910"/>
    <lineage>
        <taxon>Bacteria</taxon>
        <taxon>Pseudomonadati</taxon>
        <taxon>Pseudomonadota</taxon>
        <taxon>Alphaproteobacteria</taxon>
        <taxon>Rickettsiales</taxon>
        <taxon>Rickettsiaceae</taxon>
        <taxon>Candidatus Megaera</taxon>
    </lineage>
</organism>
<dbReference type="SUPFAM" id="SSF141868">
    <property type="entry name" value="EAL domain-like"/>
    <property type="match status" value="1"/>
</dbReference>
<dbReference type="CDD" id="cd01948">
    <property type="entry name" value="EAL"/>
    <property type="match status" value="1"/>
</dbReference>
<dbReference type="InterPro" id="IPR050706">
    <property type="entry name" value="Cyclic-di-GMP_PDE-like"/>
</dbReference>
<protein>
    <submittedName>
        <fullName evidence="2">EAL domain-containing protein</fullName>
    </submittedName>
</protein>
<dbReference type="PROSITE" id="PS50883">
    <property type="entry name" value="EAL"/>
    <property type="match status" value="1"/>
</dbReference>
<dbReference type="PANTHER" id="PTHR33121:SF79">
    <property type="entry name" value="CYCLIC DI-GMP PHOSPHODIESTERASE PDED-RELATED"/>
    <property type="match status" value="1"/>
</dbReference>
<sequence length="400" mass="45958">MSNKARIMDTLQKEINRIKSGVLLIVKLLNKDELNILIEDTAAIIDKFYLMVEKACEKASDYVILRTHDPTRLYIVLPDDTKIAERLAYSIYKQVQLYVDSDIPESYLKCGVGSIKFDENQKRADKLLSLLLYAMSVSKDRSYYHSYDDHPIDIETLRLSNSNLNLLRTSLLKKKAKFMYQPIVDRKSGNIEYYECLLRVPDKNDEFISVGPMIEAAESKGLINIVDFTVIEMAIKELERDKKIKLSVNISNIGVLNKRLLKRIESLFKKYEVANRLIIEITETSLNQDFITTKKFIDTLHTYGCRFALDDFGSGFTSFKQLLNLPIDIIKIDGSYIRDILDNDHNRFFVEALISLASDLGIKTVAEFVENGEIARFLIDIKIDGMQGNFFLPASENRIN</sequence>
<feature type="domain" description="EAL" evidence="1">
    <location>
        <begin position="160"/>
        <end position="400"/>
    </location>
</feature>
<dbReference type="Proteomes" id="UP001291687">
    <property type="component" value="Unassembled WGS sequence"/>
</dbReference>
<keyword evidence="3" id="KW-1185">Reference proteome</keyword>
<gene>
    <name evidence="2" type="ORF">Megvenef_01369</name>
</gene>
<evidence type="ECO:0000259" key="1">
    <source>
        <dbReference type="PROSITE" id="PS50883"/>
    </source>
</evidence>
<reference evidence="2 3" key="1">
    <citation type="submission" date="2023-03" db="EMBL/GenBank/DDBJ databases">
        <title>Host association and intracellularity evolved multiple times independently in the Rickettsiales.</title>
        <authorList>
            <person name="Castelli M."/>
            <person name="Nardi T."/>
            <person name="Gammuto L."/>
            <person name="Bellinzona G."/>
            <person name="Sabaneyeva E."/>
            <person name="Potekhin A."/>
            <person name="Serra V."/>
            <person name="Petroni G."/>
            <person name="Sassera D."/>
        </authorList>
    </citation>
    <scope>NUCLEOTIDE SEQUENCE [LARGE SCALE GENOMIC DNA]</scope>
    <source>
        <strain evidence="2 3">Sr 2-6</strain>
    </source>
</reference>
<name>A0ABU5NE12_9RICK</name>
<dbReference type="Gene3D" id="3.20.20.450">
    <property type="entry name" value="EAL domain"/>
    <property type="match status" value="1"/>
</dbReference>
<evidence type="ECO:0000313" key="2">
    <source>
        <dbReference type="EMBL" id="MEA0971391.1"/>
    </source>
</evidence>
<dbReference type="RefSeq" id="WP_322777292.1">
    <property type="nucleotide sequence ID" value="NZ_JARJFB010000128.1"/>
</dbReference>
<dbReference type="SMART" id="SM00052">
    <property type="entry name" value="EAL"/>
    <property type="match status" value="1"/>
</dbReference>
<dbReference type="InterPro" id="IPR001633">
    <property type="entry name" value="EAL_dom"/>
</dbReference>
<dbReference type="InterPro" id="IPR035919">
    <property type="entry name" value="EAL_sf"/>
</dbReference>
<dbReference type="PANTHER" id="PTHR33121">
    <property type="entry name" value="CYCLIC DI-GMP PHOSPHODIESTERASE PDEF"/>
    <property type="match status" value="1"/>
</dbReference>
<accession>A0ABU5NE12</accession>
<dbReference type="Pfam" id="PF00563">
    <property type="entry name" value="EAL"/>
    <property type="match status" value="1"/>
</dbReference>
<dbReference type="EMBL" id="JARJFB010000128">
    <property type="protein sequence ID" value="MEA0971391.1"/>
    <property type="molecule type" value="Genomic_DNA"/>
</dbReference>
<evidence type="ECO:0000313" key="3">
    <source>
        <dbReference type="Proteomes" id="UP001291687"/>
    </source>
</evidence>